<geneLocation type="plastid" evidence="5"/>
<sequence>MSININQHLNEKLQKKTAVKIISGLNNFDIPSVSTIVTAASNAGATFLDIAASKDLILLARNLTKLPICVSAINFKEFVSAISHGVDMIEIGNFDTFYEQKRFFGVAEIFHLVERLRAKSSKTTLSVTIPFILPIHRALSFIELLKKNDLNLVQTEGGFSNSVLNKKSGMLNSIEKTSSTLIACHYFSKNNSTPILCSSNMNAITMPLASICGANGIGVGSAVNKLNSEMAMTAAIQSFSTEFGSSTFVVHSQMMQKKMQARVSA</sequence>
<organism evidence="5">
    <name type="scientific">Cyanoptyche gloeocystis</name>
    <dbReference type="NCBI Taxonomy" id="77922"/>
    <lineage>
        <taxon>Eukaryota</taxon>
        <taxon>Glaucocystophyceae</taxon>
        <taxon>Glaucocystophyceae incertae sedis</taxon>
        <taxon>Cyanoptyche</taxon>
    </lineage>
</organism>
<dbReference type="InterPro" id="IPR007570">
    <property type="entry name" value="Uncharacterised_Ycf23"/>
</dbReference>
<evidence type="ECO:0000313" key="5">
    <source>
        <dbReference type="EMBL" id="ASQ40305.1"/>
    </source>
</evidence>
<dbReference type="Pfam" id="PF04481">
    <property type="entry name" value="DUF561"/>
    <property type="match status" value="1"/>
</dbReference>
<dbReference type="PANTHER" id="PTHR36895:SF1">
    <property type="entry name" value="YCF23 PROTEIN"/>
    <property type="match status" value="1"/>
</dbReference>
<gene>
    <name evidence="5" type="primary">ycf23</name>
</gene>
<name>A0A3G1IW81_9EUKA</name>
<evidence type="ECO:0000256" key="4">
    <source>
        <dbReference type="ARBA" id="ARBA00022640"/>
    </source>
</evidence>
<proteinExistence type="inferred from homology"/>
<dbReference type="EMBL" id="MF167427">
    <property type="protein sequence ID" value="ASQ40305.1"/>
    <property type="molecule type" value="Genomic_DNA"/>
</dbReference>
<dbReference type="AlphaFoldDB" id="A0A3G1IW81"/>
<accession>A0A3G1IW81</accession>
<dbReference type="PANTHER" id="PTHR36895">
    <property type="match status" value="1"/>
</dbReference>
<evidence type="ECO:0000256" key="3">
    <source>
        <dbReference type="ARBA" id="ARBA00021523"/>
    </source>
</evidence>
<comment type="similarity">
    <text evidence="2">Belongs to the ycf23 family.</text>
</comment>
<comment type="subcellular location">
    <subcellularLocation>
        <location evidence="1">Plastid</location>
    </subcellularLocation>
</comment>
<dbReference type="GO" id="GO:0009536">
    <property type="term" value="C:plastid"/>
    <property type="evidence" value="ECO:0007669"/>
    <property type="project" value="UniProtKB-SubCell"/>
</dbReference>
<keyword evidence="4 5" id="KW-0934">Plastid</keyword>
<evidence type="ECO:0000256" key="2">
    <source>
        <dbReference type="ARBA" id="ARBA00009664"/>
    </source>
</evidence>
<protein>
    <recommendedName>
        <fullName evidence="3">Uncharacterized protein ycf23</fullName>
    </recommendedName>
</protein>
<reference evidence="5" key="1">
    <citation type="submission" date="2017-05" db="EMBL/GenBank/DDBJ databases">
        <title>Plastid comparative genomics reveals ancient divergence between Glaucophyte genera.</title>
        <authorList>
            <person name="Figueroa-Martinez F.J."/>
            <person name="Jackson C."/>
            <person name="Reyes-Prieto A."/>
        </authorList>
    </citation>
    <scope>NUCLEOTIDE SEQUENCE</scope>
    <source>
        <strain evidence="5">SAG 4.97</strain>
    </source>
</reference>
<evidence type="ECO:0000256" key="1">
    <source>
        <dbReference type="ARBA" id="ARBA00004474"/>
    </source>
</evidence>